<organism evidence="7 8">
    <name type="scientific">Tenacibaculum aiptasiae</name>
    <dbReference type="NCBI Taxonomy" id="426481"/>
    <lineage>
        <taxon>Bacteria</taxon>
        <taxon>Pseudomonadati</taxon>
        <taxon>Bacteroidota</taxon>
        <taxon>Flavobacteriia</taxon>
        <taxon>Flavobacteriales</taxon>
        <taxon>Flavobacteriaceae</taxon>
        <taxon>Tenacibaculum</taxon>
    </lineage>
</organism>
<gene>
    <name evidence="7" type="ORF">F7018_06285</name>
</gene>
<dbReference type="InterPro" id="IPR036291">
    <property type="entry name" value="NAD(P)-bd_dom_sf"/>
</dbReference>
<dbReference type="OrthoDB" id="9805416at2"/>
<accession>A0A7J5AQW4</accession>
<dbReference type="SUPFAM" id="SSF52283">
    <property type="entry name" value="Formate/glycerate dehydrogenase catalytic domain-like"/>
    <property type="match status" value="1"/>
</dbReference>
<name>A0A7J5AQW4_9FLAO</name>
<evidence type="ECO:0000259" key="6">
    <source>
        <dbReference type="Pfam" id="PF02826"/>
    </source>
</evidence>
<keyword evidence="2 4" id="KW-0560">Oxidoreductase</keyword>
<feature type="domain" description="D-isomer specific 2-hydroxyacid dehydrogenase NAD-binding" evidence="6">
    <location>
        <begin position="107"/>
        <end position="293"/>
    </location>
</feature>
<dbReference type="Proteomes" id="UP000467305">
    <property type="component" value="Unassembled WGS sequence"/>
</dbReference>
<dbReference type="Gene3D" id="3.40.50.720">
    <property type="entry name" value="NAD(P)-binding Rossmann-like Domain"/>
    <property type="match status" value="2"/>
</dbReference>
<dbReference type="AlphaFoldDB" id="A0A7J5AQW4"/>
<evidence type="ECO:0000256" key="3">
    <source>
        <dbReference type="ARBA" id="ARBA00023027"/>
    </source>
</evidence>
<reference evidence="7 8" key="1">
    <citation type="submission" date="2019-09" db="EMBL/GenBank/DDBJ databases">
        <authorList>
            <person name="Cao W.R."/>
        </authorList>
    </citation>
    <scope>NUCLEOTIDE SEQUENCE [LARGE SCALE GENOMIC DNA]</scope>
    <source>
        <strain evidence="8">a4</strain>
    </source>
</reference>
<dbReference type="SUPFAM" id="SSF51735">
    <property type="entry name" value="NAD(P)-binding Rossmann-fold domains"/>
    <property type="match status" value="1"/>
</dbReference>
<dbReference type="InterPro" id="IPR050418">
    <property type="entry name" value="D-iso_2-hydroxyacid_DH_PdxB"/>
</dbReference>
<evidence type="ECO:0000313" key="8">
    <source>
        <dbReference type="Proteomes" id="UP000467305"/>
    </source>
</evidence>
<evidence type="ECO:0000259" key="5">
    <source>
        <dbReference type="Pfam" id="PF00389"/>
    </source>
</evidence>
<dbReference type="Pfam" id="PF02826">
    <property type="entry name" value="2-Hacid_dh_C"/>
    <property type="match status" value="1"/>
</dbReference>
<sequence length="317" mass="34511">MKILANDGISKSGIEILESKGFEVISTKVAQNQLENYINDNNIDAIIVKNNTQVRQELIEACPSIKLIGCAGVIMDNIDADYAVDNGVHVINTPSAISNAIGELVFAHLFGITRFLHQSNRDMPLEGDSRFNTLKKQYAKGVELRGKTIGIIGFDSIGQAVAKIALGVGMNVIATDSNVERATINIPFFNGQSANIEIETTSFDEVIKEADFISLHLSNQEDYILEETQFNNMKDGVGIINTSQGNLINEVALVNAIESGKVKYAGLDVFDNEPTPAIQLLMNPEISLTPHIGPLTLEVEERTGVELANQIIKLLSE</sequence>
<dbReference type="PANTHER" id="PTHR43761">
    <property type="entry name" value="D-ISOMER SPECIFIC 2-HYDROXYACID DEHYDROGENASE FAMILY PROTEIN (AFU_ORTHOLOGUE AFUA_1G13630)"/>
    <property type="match status" value="1"/>
</dbReference>
<dbReference type="InterPro" id="IPR006139">
    <property type="entry name" value="D-isomer_2_OHA_DH_cat_dom"/>
</dbReference>
<dbReference type="EMBL" id="WAAU01000008">
    <property type="protein sequence ID" value="KAB1159917.1"/>
    <property type="molecule type" value="Genomic_DNA"/>
</dbReference>
<protein>
    <submittedName>
        <fullName evidence="7">3-phosphoglycerate dehydrogenase</fullName>
    </submittedName>
</protein>
<proteinExistence type="inferred from homology"/>
<evidence type="ECO:0000313" key="7">
    <source>
        <dbReference type="EMBL" id="KAB1159917.1"/>
    </source>
</evidence>
<dbReference type="RefSeq" id="WP_150899161.1">
    <property type="nucleotide sequence ID" value="NZ_WAAU01000008.1"/>
</dbReference>
<feature type="domain" description="D-isomer specific 2-hydroxyacid dehydrogenase catalytic" evidence="5">
    <location>
        <begin position="7"/>
        <end position="315"/>
    </location>
</feature>
<evidence type="ECO:0000256" key="2">
    <source>
        <dbReference type="ARBA" id="ARBA00023002"/>
    </source>
</evidence>
<evidence type="ECO:0000256" key="1">
    <source>
        <dbReference type="ARBA" id="ARBA00005854"/>
    </source>
</evidence>
<comment type="caution">
    <text evidence="7">The sequence shown here is derived from an EMBL/GenBank/DDBJ whole genome shotgun (WGS) entry which is preliminary data.</text>
</comment>
<dbReference type="PANTHER" id="PTHR43761:SF1">
    <property type="entry name" value="D-ISOMER SPECIFIC 2-HYDROXYACID DEHYDROGENASE CATALYTIC DOMAIN-CONTAINING PROTEIN-RELATED"/>
    <property type="match status" value="1"/>
</dbReference>
<evidence type="ECO:0000256" key="4">
    <source>
        <dbReference type="RuleBase" id="RU003719"/>
    </source>
</evidence>
<dbReference type="GO" id="GO:0051287">
    <property type="term" value="F:NAD binding"/>
    <property type="evidence" value="ECO:0007669"/>
    <property type="project" value="InterPro"/>
</dbReference>
<dbReference type="InterPro" id="IPR006140">
    <property type="entry name" value="D-isomer_DH_NAD-bd"/>
</dbReference>
<keyword evidence="8" id="KW-1185">Reference proteome</keyword>
<comment type="similarity">
    <text evidence="1 4">Belongs to the D-isomer specific 2-hydroxyacid dehydrogenase family.</text>
</comment>
<dbReference type="CDD" id="cd05303">
    <property type="entry name" value="PGDH_2"/>
    <property type="match status" value="1"/>
</dbReference>
<dbReference type="GO" id="GO:0016616">
    <property type="term" value="F:oxidoreductase activity, acting on the CH-OH group of donors, NAD or NADP as acceptor"/>
    <property type="evidence" value="ECO:0007669"/>
    <property type="project" value="InterPro"/>
</dbReference>
<dbReference type="Pfam" id="PF00389">
    <property type="entry name" value="2-Hacid_dh"/>
    <property type="match status" value="1"/>
</dbReference>
<keyword evidence="3" id="KW-0520">NAD</keyword>